<evidence type="ECO:0000313" key="10">
    <source>
        <dbReference type="EMBL" id="WOH08826.1"/>
    </source>
</evidence>
<dbReference type="PANTHER" id="PTHR36488">
    <property type="entry name" value="CASP-LIKE PROTEIN 1U1"/>
    <property type="match status" value="1"/>
</dbReference>
<evidence type="ECO:0000256" key="5">
    <source>
        <dbReference type="ARBA" id="ARBA00022692"/>
    </source>
</evidence>
<evidence type="ECO:0000256" key="3">
    <source>
        <dbReference type="ARBA" id="ARBA00011489"/>
    </source>
</evidence>
<comment type="subunit">
    <text evidence="3 8">Homodimer and heterodimers.</text>
</comment>
<keyword evidence="7 8" id="KW-0472">Membrane</keyword>
<dbReference type="InterPro" id="IPR006702">
    <property type="entry name" value="CASP_dom"/>
</dbReference>
<keyword evidence="11" id="KW-1185">Reference proteome</keyword>
<evidence type="ECO:0000256" key="2">
    <source>
        <dbReference type="ARBA" id="ARBA00007651"/>
    </source>
</evidence>
<dbReference type="PANTHER" id="PTHR36488:SF8">
    <property type="entry name" value="CASP-LIKE PROTEIN 1U1"/>
    <property type="match status" value="1"/>
</dbReference>
<feature type="transmembrane region" description="Helical" evidence="8">
    <location>
        <begin position="34"/>
        <end position="54"/>
    </location>
</feature>
<dbReference type="EMBL" id="CP093349">
    <property type="protein sequence ID" value="WOH08826.1"/>
    <property type="molecule type" value="Genomic_DNA"/>
</dbReference>
<dbReference type="Proteomes" id="UP000077755">
    <property type="component" value="Chromosome 7"/>
</dbReference>
<gene>
    <name evidence="10" type="ORF">DCAR_0728276</name>
</gene>
<keyword evidence="6 8" id="KW-1133">Transmembrane helix</keyword>
<evidence type="ECO:0000256" key="4">
    <source>
        <dbReference type="ARBA" id="ARBA00022475"/>
    </source>
</evidence>
<dbReference type="InterPro" id="IPR006459">
    <property type="entry name" value="CASP/CASPL"/>
</dbReference>
<dbReference type="Gramene" id="KZM87471">
    <property type="protein sequence ID" value="KZM87471"/>
    <property type="gene ID" value="DCAR_024605"/>
</dbReference>
<keyword evidence="5 8" id="KW-0812">Transmembrane</keyword>
<dbReference type="Pfam" id="PF04535">
    <property type="entry name" value="CASP_dom"/>
    <property type="match status" value="1"/>
</dbReference>
<feature type="compositionally biased region" description="Polar residues" evidence="9">
    <location>
        <begin position="1"/>
        <end position="10"/>
    </location>
</feature>
<evidence type="ECO:0000256" key="9">
    <source>
        <dbReference type="SAM" id="MobiDB-lite"/>
    </source>
</evidence>
<feature type="region of interest" description="Disordered" evidence="9">
    <location>
        <begin position="1"/>
        <end position="22"/>
    </location>
</feature>
<dbReference type="AlphaFoldDB" id="A0A164TFY9"/>
<dbReference type="KEGG" id="dcr:108195703"/>
<comment type="similarity">
    <text evidence="2 8">Belongs to the Casparian strip membrane proteins (CASP) family.</text>
</comment>
<dbReference type="InterPro" id="IPR044173">
    <property type="entry name" value="CASPL"/>
</dbReference>
<organism evidence="10 11">
    <name type="scientific">Daucus carota subsp. sativus</name>
    <name type="common">Carrot</name>
    <dbReference type="NCBI Taxonomy" id="79200"/>
    <lineage>
        <taxon>Eukaryota</taxon>
        <taxon>Viridiplantae</taxon>
        <taxon>Streptophyta</taxon>
        <taxon>Embryophyta</taxon>
        <taxon>Tracheophyta</taxon>
        <taxon>Spermatophyta</taxon>
        <taxon>Magnoliopsida</taxon>
        <taxon>eudicotyledons</taxon>
        <taxon>Gunneridae</taxon>
        <taxon>Pentapetalae</taxon>
        <taxon>asterids</taxon>
        <taxon>campanulids</taxon>
        <taxon>Apiales</taxon>
        <taxon>Apiaceae</taxon>
        <taxon>Apioideae</taxon>
        <taxon>Scandiceae</taxon>
        <taxon>Daucinae</taxon>
        <taxon>Daucus</taxon>
        <taxon>Daucus sect. Daucus</taxon>
    </lineage>
</organism>
<reference evidence="10" key="2">
    <citation type="submission" date="2022-03" db="EMBL/GenBank/DDBJ databases">
        <title>Draft title - Genomic analysis of global carrot germplasm unveils the trajectory of domestication and the origin of high carotenoid orange carrot.</title>
        <authorList>
            <person name="Iorizzo M."/>
            <person name="Ellison S."/>
            <person name="Senalik D."/>
            <person name="Macko-Podgorni A."/>
            <person name="Grzebelus D."/>
            <person name="Bostan H."/>
            <person name="Rolling W."/>
            <person name="Curaba J."/>
            <person name="Simon P."/>
        </authorList>
    </citation>
    <scope>NUCLEOTIDE SEQUENCE</scope>
    <source>
        <tissue evidence="10">Leaf</tissue>
    </source>
</reference>
<reference evidence="10" key="1">
    <citation type="journal article" date="2016" name="Nat. Genet.">
        <title>A high-quality carrot genome assembly provides new insights into carotenoid accumulation and asterid genome evolution.</title>
        <authorList>
            <person name="Iorizzo M."/>
            <person name="Ellison S."/>
            <person name="Senalik D."/>
            <person name="Zeng P."/>
            <person name="Satapoomin P."/>
            <person name="Huang J."/>
            <person name="Bowman M."/>
            <person name="Iovene M."/>
            <person name="Sanseverino W."/>
            <person name="Cavagnaro P."/>
            <person name="Yildiz M."/>
            <person name="Macko-Podgorni A."/>
            <person name="Moranska E."/>
            <person name="Grzebelus E."/>
            <person name="Grzebelus D."/>
            <person name="Ashrafi H."/>
            <person name="Zheng Z."/>
            <person name="Cheng S."/>
            <person name="Spooner D."/>
            <person name="Van Deynze A."/>
            <person name="Simon P."/>
        </authorList>
    </citation>
    <scope>NUCLEOTIDE SEQUENCE</scope>
    <source>
        <tissue evidence="10">Leaf</tissue>
    </source>
</reference>
<dbReference type="OrthoDB" id="1926504at2759"/>
<sequence length="197" mass="21113">MASSMTSSVAPSEYKNSPPRASATTSKQSAVVEVVLRVLLFLGSLTAVVVMVTSKQKELVPFPPFGSVPNTTRFTDTPAFVYFVAGLFRAGLYSIITTLLSISALSKPVYSKILALYVVAMDVVMLAIVAAALGTAAGVAYVGLRGNSHTRWTKICNIYDTFCQQAAVAIIVSSFVATLLIMLILHSVFTMYRKISN</sequence>
<evidence type="ECO:0000256" key="6">
    <source>
        <dbReference type="ARBA" id="ARBA00022989"/>
    </source>
</evidence>
<name>A0A164TFY9_DAUCS</name>
<feature type="transmembrane region" description="Helical" evidence="8">
    <location>
        <begin position="79"/>
        <end position="102"/>
    </location>
</feature>
<evidence type="ECO:0000256" key="7">
    <source>
        <dbReference type="ARBA" id="ARBA00023136"/>
    </source>
</evidence>
<feature type="transmembrane region" description="Helical" evidence="8">
    <location>
        <begin position="164"/>
        <end position="185"/>
    </location>
</feature>
<accession>A0A164TFY9</accession>
<evidence type="ECO:0000256" key="1">
    <source>
        <dbReference type="ARBA" id="ARBA00004651"/>
    </source>
</evidence>
<dbReference type="OMA" id="DCRTIDI"/>
<proteinExistence type="inferred from homology"/>
<evidence type="ECO:0000313" key="11">
    <source>
        <dbReference type="Proteomes" id="UP000077755"/>
    </source>
</evidence>
<protein>
    <recommendedName>
        <fullName evidence="8">CASP-like protein</fullName>
    </recommendedName>
</protein>
<comment type="subcellular location">
    <subcellularLocation>
        <location evidence="1 8">Cell membrane</location>
        <topology evidence="1 8">Multi-pass membrane protein</topology>
    </subcellularLocation>
</comment>
<dbReference type="GO" id="GO:0005886">
    <property type="term" value="C:plasma membrane"/>
    <property type="evidence" value="ECO:0007669"/>
    <property type="project" value="UniProtKB-SubCell"/>
</dbReference>
<keyword evidence="4 8" id="KW-1003">Cell membrane</keyword>
<evidence type="ECO:0000256" key="8">
    <source>
        <dbReference type="RuleBase" id="RU361233"/>
    </source>
</evidence>
<feature type="transmembrane region" description="Helical" evidence="8">
    <location>
        <begin position="114"/>
        <end position="144"/>
    </location>
</feature>
<dbReference type="NCBIfam" id="TIGR01569">
    <property type="entry name" value="A_tha_TIGR01569"/>
    <property type="match status" value="1"/>
</dbReference>